<keyword evidence="3 4" id="KW-0658">Purine biosynthesis</keyword>
<dbReference type="SUPFAM" id="SSF53328">
    <property type="entry name" value="Formyltransferase"/>
    <property type="match status" value="1"/>
</dbReference>
<dbReference type="HAMAP" id="MF_01930">
    <property type="entry name" value="PurN"/>
    <property type="match status" value="1"/>
</dbReference>
<protein>
    <recommendedName>
        <fullName evidence="4">Phosphoribosylglycinamide formyltransferase</fullName>
        <ecNumber evidence="4">2.1.2.2</ecNumber>
    </recommendedName>
    <alternativeName>
        <fullName evidence="4">5'-phosphoribosylglycinamide transformylase</fullName>
    </alternativeName>
    <alternativeName>
        <fullName evidence="4">GAR transformylase</fullName>
        <shortName evidence="4">GART</shortName>
    </alternativeName>
</protein>
<dbReference type="InterPro" id="IPR002376">
    <property type="entry name" value="Formyl_transf_N"/>
</dbReference>
<comment type="caution">
    <text evidence="6">The sequence shown here is derived from an EMBL/GenBank/DDBJ whole genome shotgun (WGS) entry which is preliminary data.</text>
</comment>
<dbReference type="InterPro" id="IPR036477">
    <property type="entry name" value="Formyl_transf_N_sf"/>
</dbReference>
<dbReference type="EMBL" id="BMXE01000001">
    <property type="protein sequence ID" value="GHB17664.1"/>
    <property type="molecule type" value="Genomic_DNA"/>
</dbReference>
<feature type="active site" description="Proton donor" evidence="4">
    <location>
        <position position="115"/>
    </location>
</feature>
<dbReference type="InterPro" id="IPR004607">
    <property type="entry name" value="GART"/>
</dbReference>
<evidence type="ECO:0000256" key="2">
    <source>
        <dbReference type="ARBA" id="ARBA00022679"/>
    </source>
</evidence>
<comment type="function">
    <text evidence="4">Catalyzes the transfer of a formyl group from 10-formyltetrahydrofolate to 5-phospho-ribosyl-glycinamide (GAR), producing 5-phospho-ribosyl-N-formylglycinamide (FGAR) and tetrahydrofolate.</text>
</comment>
<accession>A0ABQ3DYG4</accession>
<name>A0ABQ3DYG4_9HYPH</name>
<keyword evidence="7" id="KW-1185">Reference proteome</keyword>
<feature type="domain" description="Formyl transferase N-terminal" evidence="5">
    <location>
        <begin position="7"/>
        <end position="188"/>
    </location>
</feature>
<feature type="binding site" evidence="4">
    <location>
        <begin position="96"/>
        <end position="99"/>
    </location>
    <ligand>
        <name>(6R)-10-formyltetrahydrofolate</name>
        <dbReference type="ChEBI" id="CHEBI:195366"/>
    </ligand>
</feature>
<reference evidence="7" key="1">
    <citation type="journal article" date="2019" name="Int. J. Syst. Evol. Microbiol.">
        <title>The Global Catalogue of Microorganisms (GCM) 10K type strain sequencing project: providing services to taxonomists for standard genome sequencing and annotation.</title>
        <authorList>
            <consortium name="The Broad Institute Genomics Platform"/>
            <consortium name="The Broad Institute Genome Sequencing Center for Infectious Disease"/>
            <person name="Wu L."/>
            <person name="Ma J."/>
        </authorList>
    </citation>
    <scope>NUCLEOTIDE SEQUENCE [LARGE SCALE GENOMIC DNA]</scope>
    <source>
        <strain evidence="7">KCTC 12861</strain>
    </source>
</reference>
<comment type="catalytic activity">
    <reaction evidence="4">
        <text>N(1)-(5-phospho-beta-D-ribosyl)glycinamide + (6R)-10-formyltetrahydrofolate = N(2)-formyl-N(1)-(5-phospho-beta-D-ribosyl)glycinamide + (6S)-5,6,7,8-tetrahydrofolate + H(+)</text>
        <dbReference type="Rhea" id="RHEA:15053"/>
        <dbReference type="ChEBI" id="CHEBI:15378"/>
        <dbReference type="ChEBI" id="CHEBI:57453"/>
        <dbReference type="ChEBI" id="CHEBI:143788"/>
        <dbReference type="ChEBI" id="CHEBI:147286"/>
        <dbReference type="ChEBI" id="CHEBI:195366"/>
        <dbReference type="EC" id="2.1.2.2"/>
    </reaction>
</comment>
<evidence type="ECO:0000256" key="1">
    <source>
        <dbReference type="ARBA" id="ARBA00005054"/>
    </source>
</evidence>
<evidence type="ECO:0000313" key="6">
    <source>
        <dbReference type="EMBL" id="GHB17664.1"/>
    </source>
</evidence>
<dbReference type="CDD" id="cd08645">
    <property type="entry name" value="FMT_core_GART"/>
    <property type="match status" value="1"/>
</dbReference>
<gene>
    <name evidence="4 6" type="primary">purN</name>
    <name evidence="6" type="ORF">GCM10007094_01530</name>
</gene>
<evidence type="ECO:0000256" key="3">
    <source>
        <dbReference type="ARBA" id="ARBA00022755"/>
    </source>
</evidence>
<dbReference type="PANTHER" id="PTHR43369:SF2">
    <property type="entry name" value="PHOSPHORIBOSYLGLYCINAMIDE FORMYLTRANSFERASE"/>
    <property type="match status" value="1"/>
</dbReference>
<comment type="similarity">
    <text evidence="4">Belongs to the GART family.</text>
</comment>
<dbReference type="Pfam" id="PF00551">
    <property type="entry name" value="Formyl_trans_N"/>
    <property type="match status" value="1"/>
</dbReference>
<feature type="site" description="Raises pKa of active site His" evidence="4">
    <location>
        <position position="151"/>
    </location>
</feature>
<feature type="binding site" evidence="4">
    <location>
        <position position="71"/>
    </location>
    <ligand>
        <name>(6R)-10-formyltetrahydrofolate</name>
        <dbReference type="ChEBI" id="CHEBI:195366"/>
    </ligand>
</feature>
<evidence type="ECO:0000313" key="7">
    <source>
        <dbReference type="Proteomes" id="UP000637980"/>
    </source>
</evidence>
<organism evidence="6 7">
    <name type="scientific">Pseudovibrio japonicus</name>
    <dbReference type="NCBI Taxonomy" id="366534"/>
    <lineage>
        <taxon>Bacteria</taxon>
        <taxon>Pseudomonadati</taxon>
        <taxon>Pseudomonadota</taxon>
        <taxon>Alphaproteobacteria</taxon>
        <taxon>Hyphomicrobiales</taxon>
        <taxon>Stappiaceae</taxon>
        <taxon>Pseudovibrio</taxon>
    </lineage>
</organism>
<sequence>MSMQPKKRVGVLISGRGSNMVSLIEAAKAADYPAEIVVVGSNRPDAKGLDRASDEGFATFALDHKLYGKDREAFDRDLHAKLLEHNVELLVLAGFMRLLTPWFVDQWQGRVINIHPALLPSFPGLHTHERALEEGVRIHGATVHFLTSEMDVGPIIAQGAVPVLDGDNPDELAARVLTVEHEIYPKALAAVASGKATIDGFRVKVEGMKPEGKKIIS</sequence>
<feature type="binding site" evidence="4">
    <location>
        <begin position="17"/>
        <end position="19"/>
    </location>
    <ligand>
        <name>N(1)-(5-phospho-beta-D-ribosyl)glycinamide</name>
        <dbReference type="ChEBI" id="CHEBI:143788"/>
    </ligand>
</feature>
<feature type="binding site" evidence="4">
    <location>
        <position position="113"/>
    </location>
    <ligand>
        <name>(6R)-10-formyltetrahydrofolate</name>
        <dbReference type="ChEBI" id="CHEBI:195366"/>
    </ligand>
</feature>
<evidence type="ECO:0000256" key="4">
    <source>
        <dbReference type="HAMAP-Rule" id="MF_01930"/>
    </source>
</evidence>
<dbReference type="Proteomes" id="UP000637980">
    <property type="component" value="Unassembled WGS sequence"/>
</dbReference>
<proteinExistence type="inferred from homology"/>
<keyword evidence="2 4" id="KW-0808">Transferase</keyword>
<dbReference type="EC" id="2.1.2.2" evidence="4"/>
<evidence type="ECO:0000259" key="5">
    <source>
        <dbReference type="Pfam" id="PF00551"/>
    </source>
</evidence>
<dbReference type="RefSeq" id="WP_189434494.1">
    <property type="nucleotide sequence ID" value="NZ_BMXE01000001.1"/>
</dbReference>
<comment type="pathway">
    <text evidence="1 4">Purine metabolism; IMP biosynthesis via de novo pathway; N(2)-formyl-N(1)-(5-phospho-D-ribosyl)glycinamide from N(1)-(5-phospho-D-ribosyl)glycinamide (10-formyl THF route): step 1/1.</text>
</comment>
<dbReference type="PANTHER" id="PTHR43369">
    <property type="entry name" value="PHOSPHORIBOSYLGLYCINAMIDE FORMYLTRANSFERASE"/>
    <property type="match status" value="1"/>
</dbReference>
<dbReference type="NCBIfam" id="TIGR00639">
    <property type="entry name" value="PurN"/>
    <property type="match status" value="1"/>
</dbReference>
<dbReference type="Gene3D" id="3.40.50.170">
    <property type="entry name" value="Formyl transferase, N-terminal domain"/>
    <property type="match status" value="1"/>
</dbReference>